<sequence>MSSTAVTVSLEDLKNGNISFSTLENAFGPDSLGIIIVKDIPSEFAELRLRLLSYSSYLGNLPPHSLEKIENPAAKYLTGWSCGKETLKNGQVDKLKGSFYANCAFYVDPSLTCAKPTVEFSPENFPEYLSPNLWPTNAMIPGFQETFENLCRIIIDTAALVARACDKYAEKQIPGYKPGYLEHVVTTSTTTKARLLHYFPSESQNIEPQSDKVDDDWCATHLDHGCLTGLTSAMFINETRSVPGRPMGYSYEPRYLPTLDELPASPDPTAGLYIQSRSGQTVQAKIPKDCIAFQTGEALQRITKGWFKAVPHFVRGVRPGFTNAENEGGRIARNTLAVFTQPNLGEIVDTEQSITFGEFARGIVEKNTAT</sequence>
<dbReference type="InParanoid" id="A0A0C3D840"/>
<gene>
    <name evidence="1" type="ORF">OIDMADRAFT_168522</name>
</gene>
<keyword evidence="2" id="KW-1185">Reference proteome</keyword>
<proteinExistence type="predicted"/>
<reference evidence="2" key="2">
    <citation type="submission" date="2015-01" db="EMBL/GenBank/DDBJ databases">
        <title>Evolutionary Origins and Diversification of the Mycorrhizal Mutualists.</title>
        <authorList>
            <consortium name="DOE Joint Genome Institute"/>
            <consortium name="Mycorrhizal Genomics Consortium"/>
            <person name="Kohler A."/>
            <person name="Kuo A."/>
            <person name="Nagy L.G."/>
            <person name="Floudas D."/>
            <person name="Copeland A."/>
            <person name="Barry K.W."/>
            <person name="Cichocki N."/>
            <person name="Veneault-Fourrey C."/>
            <person name="LaButti K."/>
            <person name="Lindquist E.A."/>
            <person name="Lipzen A."/>
            <person name="Lundell T."/>
            <person name="Morin E."/>
            <person name="Murat C."/>
            <person name="Riley R."/>
            <person name="Ohm R."/>
            <person name="Sun H."/>
            <person name="Tunlid A."/>
            <person name="Henrissat B."/>
            <person name="Grigoriev I.V."/>
            <person name="Hibbett D.S."/>
            <person name="Martin F."/>
        </authorList>
    </citation>
    <scope>NUCLEOTIDE SEQUENCE [LARGE SCALE GENOMIC DNA]</scope>
    <source>
        <strain evidence="2">Zn</strain>
    </source>
</reference>
<dbReference type="EMBL" id="KN832881">
    <property type="protein sequence ID" value="KIM98057.1"/>
    <property type="molecule type" value="Genomic_DNA"/>
</dbReference>
<dbReference type="OrthoDB" id="438224at2759"/>
<dbReference type="STRING" id="913774.A0A0C3D840"/>
<evidence type="ECO:0000313" key="1">
    <source>
        <dbReference type="EMBL" id="KIM98057.1"/>
    </source>
</evidence>
<reference evidence="1 2" key="1">
    <citation type="submission" date="2014-04" db="EMBL/GenBank/DDBJ databases">
        <authorList>
            <consortium name="DOE Joint Genome Institute"/>
            <person name="Kuo A."/>
            <person name="Martino E."/>
            <person name="Perotto S."/>
            <person name="Kohler A."/>
            <person name="Nagy L.G."/>
            <person name="Floudas D."/>
            <person name="Copeland A."/>
            <person name="Barry K.W."/>
            <person name="Cichocki N."/>
            <person name="Veneault-Fourrey C."/>
            <person name="LaButti K."/>
            <person name="Lindquist E.A."/>
            <person name="Lipzen A."/>
            <person name="Lundell T."/>
            <person name="Morin E."/>
            <person name="Murat C."/>
            <person name="Sun H."/>
            <person name="Tunlid A."/>
            <person name="Henrissat B."/>
            <person name="Grigoriev I.V."/>
            <person name="Hibbett D.S."/>
            <person name="Martin F."/>
            <person name="Nordberg H.P."/>
            <person name="Cantor M.N."/>
            <person name="Hua S.X."/>
        </authorList>
    </citation>
    <scope>NUCLEOTIDE SEQUENCE [LARGE SCALE GENOMIC DNA]</scope>
    <source>
        <strain evidence="1 2">Zn</strain>
    </source>
</reference>
<protein>
    <recommendedName>
        <fullName evidence="3">Clavaminate synthase-like protein</fullName>
    </recommendedName>
</protein>
<dbReference type="AlphaFoldDB" id="A0A0C3D840"/>
<dbReference type="PANTHER" id="PTHR48420">
    <property type="entry name" value="NON-HAEM DIOXYGENASE N-TERMINAL DOMAIN-CONTAINING PROTEIN"/>
    <property type="match status" value="1"/>
</dbReference>
<dbReference type="SUPFAM" id="SSF51197">
    <property type="entry name" value="Clavaminate synthase-like"/>
    <property type="match status" value="1"/>
</dbReference>
<evidence type="ECO:0000313" key="2">
    <source>
        <dbReference type="Proteomes" id="UP000054321"/>
    </source>
</evidence>
<dbReference type="Gene3D" id="2.60.120.330">
    <property type="entry name" value="B-lactam Antibiotic, Isopenicillin N Synthase, Chain"/>
    <property type="match status" value="1"/>
</dbReference>
<accession>A0A0C3D840</accession>
<dbReference type="HOGENOM" id="CLU_045411_1_0_1"/>
<dbReference type="FunFam" id="2.60.120.330:FF:000033">
    <property type="entry name" value="Clavaminate synthase-like protein"/>
    <property type="match status" value="1"/>
</dbReference>
<evidence type="ECO:0008006" key="3">
    <source>
        <dbReference type="Google" id="ProtNLM"/>
    </source>
</evidence>
<organism evidence="1 2">
    <name type="scientific">Oidiodendron maius (strain Zn)</name>
    <dbReference type="NCBI Taxonomy" id="913774"/>
    <lineage>
        <taxon>Eukaryota</taxon>
        <taxon>Fungi</taxon>
        <taxon>Dikarya</taxon>
        <taxon>Ascomycota</taxon>
        <taxon>Pezizomycotina</taxon>
        <taxon>Leotiomycetes</taxon>
        <taxon>Leotiomycetes incertae sedis</taxon>
        <taxon>Myxotrichaceae</taxon>
        <taxon>Oidiodendron</taxon>
    </lineage>
</organism>
<name>A0A0C3D840_OIDMZ</name>
<dbReference type="PANTHER" id="PTHR48420:SF1">
    <property type="entry name" value="NON-HAEM DIOXYGENASE N-TERMINAL DOMAIN-CONTAINING PROTEIN"/>
    <property type="match status" value="1"/>
</dbReference>
<dbReference type="InterPro" id="IPR027443">
    <property type="entry name" value="IPNS-like_sf"/>
</dbReference>
<dbReference type="Proteomes" id="UP000054321">
    <property type="component" value="Unassembled WGS sequence"/>
</dbReference>